<dbReference type="KEGG" id="chya:V22_30910"/>
<dbReference type="OrthoDB" id="9804747at2"/>
<protein>
    <submittedName>
        <fullName evidence="4">Cyclic di-GMP phosphodiesterase response regulator RpfG</fullName>
        <ecNumber evidence="4">3.1.4.52</ecNumber>
    </submittedName>
</protein>
<sequence>MQILIADDDQLQLEMLEHILTKCGYEVHTATNGVDAAQQIREKEIRLVISDWDMPEMSGVELCRKVRESQTDCYVYFILLTSKNRKEEVVEGMSAGADDFIAKPFNPDELRVRLLAGERVVATETRDMAIFMLAKLAESRDPETGQHLERVQRYSRVLAQQLGREKKYRDIIDPAFVRTVFLTSPLHDIGKVAIPDAVLLKPGRLTPDEFRIMQTHTIIGAETLDVAIEQYPGVKFLEFARSIARSHHEKWDGSGYPDGLSGEKIPLCARIVAVADVFDALTSKRVYKDAFSFEKARNILVNDSGTHFDPDVVDAFLAVQDEFEQIRTTYNDHAGPGENELNELLLSQASMASAIK</sequence>
<dbReference type="Gene3D" id="1.10.3210.10">
    <property type="entry name" value="Hypothetical protein af1432"/>
    <property type="match status" value="1"/>
</dbReference>
<keyword evidence="1" id="KW-0597">Phosphoprotein</keyword>
<dbReference type="RefSeq" id="WP_145264406.1">
    <property type="nucleotide sequence ID" value="NZ_CP036316.1"/>
</dbReference>
<feature type="modified residue" description="4-aspartylphosphate" evidence="1">
    <location>
        <position position="51"/>
    </location>
</feature>
<dbReference type="AlphaFoldDB" id="A0A517TBT6"/>
<dbReference type="Gene3D" id="3.40.50.2300">
    <property type="match status" value="1"/>
</dbReference>
<dbReference type="SUPFAM" id="SSF52172">
    <property type="entry name" value="CheY-like"/>
    <property type="match status" value="1"/>
</dbReference>
<evidence type="ECO:0000259" key="3">
    <source>
        <dbReference type="PROSITE" id="PS51832"/>
    </source>
</evidence>
<dbReference type="Proteomes" id="UP000319976">
    <property type="component" value="Chromosome"/>
</dbReference>
<gene>
    <name evidence="4" type="primary">rpfG_5</name>
    <name evidence="4" type="ORF">V22_30910</name>
</gene>
<dbReference type="InterPro" id="IPR037522">
    <property type="entry name" value="HD_GYP_dom"/>
</dbReference>
<dbReference type="InterPro" id="IPR003607">
    <property type="entry name" value="HD/PDEase_dom"/>
</dbReference>
<dbReference type="Pfam" id="PF13487">
    <property type="entry name" value="HD_5"/>
    <property type="match status" value="1"/>
</dbReference>
<dbReference type="PROSITE" id="PS51832">
    <property type="entry name" value="HD_GYP"/>
    <property type="match status" value="1"/>
</dbReference>
<keyword evidence="5" id="KW-1185">Reference proteome</keyword>
<dbReference type="SUPFAM" id="SSF109604">
    <property type="entry name" value="HD-domain/PDEase-like"/>
    <property type="match status" value="1"/>
</dbReference>
<name>A0A517TBT6_9PLAN</name>
<reference evidence="4 5" key="1">
    <citation type="submission" date="2019-02" db="EMBL/GenBank/DDBJ databases">
        <title>Deep-cultivation of Planctomycetes and their phenomic and genomic characterization uncovers novel biology.</title>
        <authorList>
            <person name="Wiegand S."/>
            <person name="Jogler M."/>
            <person name="Boedeker C."/>
            <person name="Pinto D."/>
            <person name="Vollmers J."/>
            <person name="Rivas-Marin E."/>
            <person name="Kohn T."/>
            <person name="Peeters S.H."/>
            <person name="Heuer A."/>
            <person name="Rast P."/>
            <person name="Oberbeckmann S."/>
            <person name="Bunk B."/>
            <person name="Jeske O."/>
            <person name="Meyerdierks A."/>
            <person name="Storesund J.E."/>
            <person name="Kallscheuer N."/>
            <person name="Luecker S."/>
            <person name="Lage O.M."/>
            <person name="Pohl T."/>
            <person name="Merkel B.J."/>
            <person name="Hornburger P."/>
            <person name="Mueller R.-W."/>
            <person name="Bruemmer F."/>
            <person name="Labrenz M."/>
            <person name="Spormann A.M."/>
            <person name="Op den Camp H."/>
            <person name="Overmann J."/>
            <person name="Amann R."/>
            <person name="Jetten M.S.M."/>
            <person name="Mascher T."/>
            <person name="Medema M.H."/>
            <person name="Devos D.P."/>
            <person name="Kaster A.-K."/>
            <person name="Ovreas L."/>
            <person name="Rohde M."/>
            <person name="Galperin M.Y."/>
            <person name="Jogler C."/>
        </authorList>
    </citation>
    <scope>NUCLEOTIDE SEQUENCE [LARGE SCALE GENOMIC DNA]</scope>
    <source>
        <strain evidence="4 5">V22</strain>
    </source>
</reference>
<organism evidence="4 5">
    <name type="scientific">Calycomorphotria hydatis</name>
    <dbReference type="NCBI Taxonomy" id="2528027"/>
    <lineage>
        <taxon>Bacteria</taxon>
        <taxon>Pseudomonadati</taxon>
        <taxon>Planctomycetota</taxon>
        <taxon>Planctomycetia</taxon>
        <taxon>Planctomycetales</taxon>
        <taxon>Planctomycetaceae</taxon>
        <taxon>Calycomorphotria</taxon>
    </lineage>
</organism>
<dbReference type="CDD" id="cd17574">
    <property type="entry name" value="REC_OmpR"/>
    <property type="match status" value="1"/>
</dbReference>
<dbReference type="GO" id="GO:0071111">
    <property type="term" value="F:cyclic-guanylate-specific phosphodiesterase activity"/>
    <property type="evidence" value="ECO:0007669"/>
    <property type="project" value="UniProtKB-EC"/>
</dbReference>
<dbReference type="PANTHER" id="PTHR45228">
    <property type="entry name" value="CYCLIC DI-GMP PHOSPHODIESTERASE TM_0186-RELATED"/>
    <property type="match status" value="1"/>
</dbReference>
<dbReference type="EC" id="3.1.4.52" evidence="4"/>
<dbReference type="Pfam" id="PF00072">
    <property type="entry name" value="Response_reg"/>
    <property type="match status" value="1"/>
</dbReference>
<dbReference type="CDD" id="cd00077">
    <property type="entry name" value="HDc"/>
    <property type="match status" value="1"/>
</dbReference>
<dbReference type="SMART" id="SM00471">
    <property type="entry name" value="HDc"/>
    <property type="match status" value="1"/>
</dbReference>
<feature type="domain" description="Response regulatory" evidence="2">
    <location>
        <begin position="2"/>
        <end position="118"/>
    </location>
</feature>
<evidence type="ECO:0000259" key="2">
    <source>
        <dbReference type="PROSITE" id="PS50110"/>
    </source>
</evidence>
<dbReference type="EMBL" id="CP036316">
    <property type="protein sequence ID" value="QDT65829.1"/>
    <property type="molecule type" value="Genomic_DNA"/>
</dbReference>
<dbReference type="SMART" id="SM00448">
    <property type="entry name" value="REC"/>
    <property type="match status" value="1"/>
</dbReference>
<keyword evidence="4" id="KW-0378">Hydrolase</keyword>
<dbReference type="InterPro" id="IPR052020">
    <property type="entry name" value="Cyclic_di-GMP/3'3'-cGAMP_PDE"/>
</dbReference>
<dbReference type="InterPro" id="IPR011006">
    <property type="entry name" value="CheY-like_superfamily"/>
</dbReference>
<accession>A0A517TBT6</accession>
<evidence type="ECO:0000313" key="5">
    <source>
        <dbReference type="Proteomes" id="UP000319976"/>
    </source>
</evidence>
<evidence type="ECO:0000313" key="4">
    <source>
        <dbReference type="EMBL" id="QDT65829.1"/>
    </source>
</evidence>
<dbReference type="InterPro" id="IPR001789">
    <property type="entry name" value="Sig_transdc_resp-reg_receiver"/>
</dbReference>
<dbReference type="GO" id="GO:0000160">
    <property type="term" value="P:phosphorelay signal transduction system"/>
    <property type="evidence" value="ECO:0007669"/>
    <property type="project" value="InterPro"/>
</dbReference>
<dbReference type="PROSITE" id="PS50110">
    <property type="entry name" value="RESPONSE_REGULATORY"/>
    <property type="match status" value="1"/>
</dbReference>
<dbReference type="PANTHER" id="PTHR45228:SF5">
    <property type="entry name" value="CYCLIC DI-GMP PHOSPHODIESTERASE VC_1348-RELATED"/>
    <property type="match status" value="1"/>
</dbReference>
<evidence type="ECO:0000256" key="1">
    <source>
        <dbReference type="PROSITE-ProRule" id="PRU00169"/>
    </source>
</evidence>
<proteinExistence type="predicted"/>
<feature type="domain" description="HD-GYP" evidence="3">
    <location>
        <begin position="122"/>
        <end position="332"/>
    </location>
</feature>